<sequence length="40" mass="4886">MLCFINALFFINTLLTEFFNYSIYNYLLLEIFLKPETEEN</sequence>
<name>A0A1M4TW72_9BACT</name>
<protein>
    <submittedName>
        <fullName evidence="1">Uncharacterized protein</fullName>
    </submittedName>
</protein>
<dbReference type="EMBL" id="FQUC01000001">
    <property type="protein sequence ID" value="SHE48702.1"/>
    <property type="molecule type" value="Genomic_DNA"/>
</dbReference>
<dbReference type="STRING" id="1346286.SAMN05444362_101437"/>
<proteinExistence type="predicted"/>
<dbReference type="AlphaFoldDB" id="A0A1M4TW72"/>
<keyword evidence="2" id="KW-1185">Reference proteome</keyword>
<evidence type="ECO:0000313" key="1">
    <source>
        <dbReference type="EMBL" id="SHE48702.1"/>
    </source>
</evidence>
<dbReference type="Proteomes" id="UP000184480">
    <property type="component" value="Unassembled WGS sequence"/>
</dbReference>
<gene>
    <name evidence="1" type="ORF">SAMN05444362_101437</name>
</gene>
<organism evidence="1 2">
    <name type="scientific">Dysgonomonas macrotermitis</name>
    <dbReference type="NCBI Taxonomy" id="1346286"/>
    <lineage>
        <taxon>Bacteria</taxon>
        <taxon>Pseudomonadati</taxon>
        <taxon>Bacteroidota</taxon>
        <taxon>Bacteroidia</taxon>
        <taxon>Bacteroidales</taxon>
        <taxon>Dysgonomonadaceae</taxon>
        <taxon>Dysgonomonas</taxon>
    </lineage>
</organism>
<accession>A0A1M4TW72</accession>
<reference evidence="2" key="1">
    <citation type="submission" date="2016-11" db="EMBL/GenBank/DDBJ databases">
        <authorList>
            <person name="Varghese N."/>
            <person name="Submissions S."/>
        </authorList>
    </citation>
    <scope>NUCLEOTIDE SEQUENCE [LARGE SCALE GENOMIC DNA]</scope>
    <source>
        <strain evidence="2">DSM 27370</strain>
    </source>
</reference>
<evidence type="ECO:0000313" key="2">
    <source>
        <dbReference type="Proteomes" id="UP000184480"/>
    </source>
</evidence>